<reference evidence="1 2" key="1">
    <citation type="journal article" date="2019" name="ISME J.">
        <title>Genome analyses of uncultured TG2/ZB3 bacteria in 'Margulisbacteria' specifically attached to ectosymbiotic spirochetes of protists in the termite gut.</title>
        <authorList>
            <person name="Utami Y.D."/>
            <person name="Kuwahara H."/>
            <person name="Igai K."/>
            <person name="Murakami T."/>
            <person name="Sugaya K."/>
            <person name="Morikawa T."/>
            <person name="Nagura Y."/>
            <person name="Yuki M."/>
            <person name="Deevong P."/>
            <person name="Inoue T."/>
            <person name="Kihara K."/>
            <person name="Lo N."/>
            <person name="Yamada A."/>
            <person name="Ohkuma M."/>
            <person name="Hongoh Y."/>
        </authorList>
    </citation>
    <scope>NUCLEOTIDE SEQUENCE [LARGE SCALE GENOMIC DNA]</scope>
    <source>
        <strain evidence="1">NkOx7-01</strain>
    </source>
</reference>
<evidence type="ECO:0000313" key="2">
    <source>
        <dbReference type="Proteomes" id="UP000269352"/>
    </source>
</evidence>
<dbReference type="EMBL" id="BGZN01000031">
    <property type="protein sequence ID" value="GBR74141.1"/>
    <property type="molecule type" value="Genomic_DNA"/>
</dbReference>
<gene>
    <name evidence="1" type="ORF">NO1_1370</name>
</gene>
<name>A0A388TCP6_TERA1</name>
<dbReference type="Proteomes" id="UP000269352">
    <property type="component" value="Unassembled WGS sequence"/>
</dbReference>
<sequence length="66" mass="7743">MTEAEATKKIIDELYAVREQIYNDTKNLSEKEYVLYFNNNAQNIIKRSGYRAVYLNDGSGYKIEKN</sequence>
<organism evidence="1 2">
    <name type="scientific">Termititenax aidoneus</name>
    <dbReference type="NCBI Taxonomy" id="2218524"/>
    <lineage>
        <taxon>Bacteria</taxon>
        <taxon>Bacillati</taxon>
        <taxon>Candidatus Margulisiibacteriota</taxon>
        <taxon>Candidatus Termititenacia</taxon>
        <taxon>Candidatus Termititenacales</taxon>
        <taxon>Candidatus Termititenacaceae</taxon>
        <taxon>Candidatus Termititenax</taxon>
    </lineage>
</organism>
<evidence type="ECO:0000313" key="1">
    <source>
        <dbReference type="EMBL" id="GBR74141.1"/>
    </source>
</evidence>
<protein>
    <submittedName>
        <fullName evidence="1">Uncharacterized protein</fullName>
    </submittedName>
</protein>
<keyword evidence="2" id="KW-1185">Reference proteome</keyword>
<proteinExistence type="predicted"/>
<accession>A0A388TCP6</accession>
<dbReference type="AlphaFoldDB" id="A0A388TCP6"/>
<comment type="caution">
    <text evidence="1">The sequence shown here is derived from an EMBL/GenBank/DDBJ whole genome shotgun (WGS) entry which is preliminary data.</text>
</comment>